<comment type="subcellular location">
    <subcellularLocation>
        <location evidence="6">Cell membrane</location>
        <topology evidence="6">Multi-pass membrane protein</topology>
    </subcellularLocation>
    <subcellularLocation>
        <location evidence="1">Membrane</location>
        <topology evidence="1">Multi-pass membrane protein</topology>
    </subcellularLocation>
</comment>
<evidence type="ECO:0000256" key="6">
    <source>
        <dbReference type="RuleBase" id="RU003376"/>
    </source>
</evidence>
<keyword evidence="3 6" id="KW-0812">Transmembrane</keyword>
<feature type="transmembrane region" description="Helical" evidence="7">
    <location>
        <begin position="54"/>
        <end position="73"/>
    </location>
</feature>
<evidence type="ECO:0000256" key="3">
    <source>
        <dbReference type="ARBA" id="ARBA00022692"/>
    </source>
</evidence>
<evidence type="ECO:0000259" key="8">
    <source>
        <dbReference type="PROSITE" id="PS50253"/>
    </source>
</evidence>
<gene>
    <name evidence="9" type="ORF">SAMN05660909_03330</name>
</gene>
<feature type="transmembrane region" description="Helical" evidence="7">
    <location>
        <begin position="125"/>
        <end position="148"/>
    </location>
</feature>
<evidence type="ECO:0000256" key="2">
    <source>
        <dbReference type="ARBA" id="ARBA00010581"/>
    </source>
</evidence>
<comment type="similarity">
    <text evidence="2 6">Belongs to the cytochrome c oxidase subunit 3 family.</text>
</comment>
<dbReference type="InterPro" id="IPR024791">
    <property type="entry name" value="Cyt_c/ubiquinol_Oxase_su3"/>
</dbReference>
<dbReference type="Gene3D" id="1.20.120.80">
    <property type="entry name" value="Cytochrome c oxidase, subunit III, four-helix bundle"/>
    <property type="match status" value="1"/>
</dbReference>
<dbReference type="InterPro" id="IPR000298">
    <property type="entry name" value="Cyt_c_oxidase-like_su3"/>
</dbReference>
<dbReference type="GO" id="GO:0005886">
    <property type="term" value="C:plasma membrane"/>
    <property type="evidence" value="ECO:0007669"/>
    <property type="project" value="UniProtKB-SubCell"/>
</dbReference>
<dbReference type="SUPFAM" id="SSF81452">
    <property type="entry name" value="Cytochrome c oxidase subunit III-like"/>
    <property type="match status" value="1"/>
</dbReference>
<dbReference type="GO" id="GO:0019646">
    <property type="term" value="P:aerobic electron transport chain"/>
    <property type="evidence" value="ECO:0007669"/>
    <property type="project" value="InterPro"/>
</dbReference>
<evidence type="ECO:0000256" key="5">
    <source>
        <dbReference type="ARBA" id="ARBA00023136"/>
    </source>
</evidence>
<dbReference type="GO" id="GO:0004129">
    <property type="term" value="F:cytochrome-c oxidase activity"/>
    <property type="evidence" value="ECO:0007669"/>
    <property type="project" value="InterPro"/>
</dbReference>
<dbReference type="RefSeq" id="WP_089763073.1">
    <property type="nucleotide sequence ID" value="NZ_FNRL01000015.1"/>
</dbReference>
<dbReference type="PROSITE" id="PS50253">
    <property type="entry name" value="COX3"/>
    <property type="match status" value="1"/>
</dbReference>
<feature type="domain" description="Heme-copper oxidase subunit III family profile" evidence="8">
    <location>
        <begin position="16"/>
        <end position="188"/>
    </location>
</feature>
<organism evidence="9 10">
    <name type="scientific">Chitinophaga terrae</name>
    <name type="common">ex Kim and Jung 2007</name>
    <dbReference type="NCBI Taxonomy" id="408074"/>
    <lineage>
        <taxon>Bacteria</taxon>
        <taxon>Pseudomonadati</taxon>
        <taxon>Bacteroidota</taxon>
        <taxon>Chitinophagia</taxon>
        <taxon>Chitinophagales</taxon>
        <taxon>Chitinophagaceae</taxon>
        <taxon>Chitinophaga</taxon>
    </lineage>
</organism>
<feature type="transmembrane region" description="Helical" evidence="7">
    <location>
        <begin position="20"/>
        <end position="39"/>
    </location>
</feature>
<protein>
    <submittedName>
        <fullName evidence="9">Cytochrome c oxidase subunit 3</fullName>
    </submittedName>
</protein>
<feature type="transmembrane region" description="Helical" evidence="7">
    <location>
        <begin position="169"/>
        <end position="187"/>
    </location>
</feature>
<dbReference type="AlphaFoldDB" id="A0A1H4DW32"/>
<dbReference type="InterPro" id="IPR013833">
    <property type="entry name" value="Cyt_c_oxidase_su3_a-hlx"/>
</dbReference>
<evidence type="ECO:0000256" key="7">
    <source>
        <dbReference type="SAM" id="Phobius"/>
    </source>
</evidence>
<name>A0A1H4DW32_9BACT</name>
<dbReference type="EMBL" id="FNRL01000015">
    <property type="protein sequence ID" value="SEA76600.1"/>
    <property type="molecule type" value="Genomic_DNA"/>
</dbReference>
<dbReference type="PANTHER" id="PTHR11403">
    <property type="entry name" value="CYTOCHROME C OXIDASE SUBUNIT III"/>
    <property type="match status" value="1"/>
</dbReference>
<feature type="transmembrane region" description="Helical" evidence="7">
    <location>
        <begin position="85"/>
        <end position="105"/>
    </location>
</feature>
<proteinExistence type="inferred from homology"/>
<sequence>MNTMTLEQRKKIHPHKYSLWIAMGSITMMFIGFTSAYIVKRAQANWLAFELPHIFWLSTAVILLSSLTIHLALKQFKERNMRRYKQLITVTAILGVAFAVCQWIGFTQLKNVGLPLDGPVSASFIYVIVGVHMLHVLGGVVALLVMFARAYRTRIRTYSPVPIEVAATYWHFVDVLWIYLLIFLSIAR</sequence>
<keyword evidence="5 7" id="KW-0472">Membrane</keyword>
<dbReference type="Proteomes" id="UP000199656">
    <property type="component" value="Unassembled WGS sequence"/>
</dbReference>
<accession>A0A1H4DW32</accession>
<evidence type="ECO:0000256" key="1">
    <source>
        <dbReference type="ARBA" id="ARBA00004141"/>
    </source>
</evidence>
<dbReference type="Pfam" id="PF00510">
    <property type="entry name" value="COX3"/>
    <property type="match status" value="1"/>
</dbReference>
<reference evidence="10" key="1">
    <citation type="submission" date="2016-10" db="EMBL/GenBank/DDBJ databases">
        <authorList>
            <person name="Varghese N."/>
            <person name="Submissions S."/>
        </authorList>
    </citation>
    <scope>NUCLEOTIDE SEQUENCE [LARGE SCALE GENOMIC DNA]</scope>
    <source>
        <strain evidence="10">DSM 23920</strain>
    </source>
</reference>
<dbReference type="OrthoDB" id="679789at2"/>
<dbReference type="InterPro" id="IPR035973">
    <property type="entry name" value="Cyt_c_oxidase_su3-like_sf"/>
</dbReference>
<dbReference type="PANTHER" id="PTHR11403:SF10">
    <property type="entry name" value="CYTOCHROME C OXIDASE"/>
    <property type="match status" value="1"/>
</dbReference>
<evidence type="ECO:0000313" key="10">
    <source>
        <dbReference type="Proteomes" id="UP000199656"/>
    </source>
</evidence>
<dbReference type="STRING" id="408074.SAMN05660909_03330"/>
<keyword evidence="10" id="KW-1185">Reference proteome</keyword>
<evidence type="ECO:0000256" key="4">
    <source>
        <dbReference type="ARBA" id="ARBA00022989"/>
    </source>
</evidence>
<evidence type="ECO:0000313" key="9">
    <source>
        <dbReference type="EMBL" id="SEA76600.1"/>
    </source>
</evidence>
<keyword evidence="4 7" id="KW-1133">Transmembrane helix</keyword>